<evidence type="ECO:0000256" key="13">
    <source>
        <dbReference type="ARBA" id="ARBA00022989"/>
    </source>
</evidence>
<dbReference type="InterPro" id="IPR001173">
    <property type="entry name" value="Glyco_trans_2-like"/>
</dbReference>
<dbReference type="SUPFAM" id="SSF141371">
    <property type="entry name" value="PilZ domain-like"/>
    <property type="match status" value="1"/>
</dbReference>
<evidence type="ECO:0000256" key="4">
    <source>
        <dbReference type="ARBA" id="ARBA00012539"/>
    </source>
</evidence>
<evidence type="ECO:0000256" key="11">
    <source>
        <dbReference type="ARBA" id="ARBA00022692"/>
    </source>
</evidence>
<feature type="domain" description="Glycosyltransferase 2-like" evidence="17">
    <location>
        <begin position="278"/>
        <end position="446"/>
    </location>
</feature>
<evidence type="ECO:0000313" key="19">
    <source>
        <dbReference type="EMBL" id="SDT93936.1"/>
    </source>
</evidence>
<name>A0A1H2EFM5_9GAMM</name>
<keyword evidence="6 16" id="KW-1003">Cell membrane</keyword>
<evidence type="ECO:0000259" key="18">
    <source>
        <dbReference type="Pfam" id="PF07238"/>
    </source>
</evidence>
<evidence type="ECO:0000256" key="6">
    <source>
        <dbReference type="ARBA" id="ARBA00022475"/>
    </source>
</evidence>
<comment type="function">
    <text evidence="16">Catalytic subunit of cellulose synthase. It polymerizes uridine 5'-diphosphate glucose to cellulose.</text>
</comment>
<evidence type="ECO:0000256" key="14">
    <source>
        <dbReference type="ARBA" id="ARBA00023136"/>
    </source>
</evidence>
<feature type="domain" description="PilZ" evidence="18">
    <location>
        <begin position="694"/>
        <end position="790"/>
    </location>
</feature>
<dbReference type="GO" id="GO:0016760">
    <property type="term" value="F:cellulose synthase (UDP-forming) activity"/>
    <property type="evidence" value="ECO:0007669"/>
    <property type="project" value="UniProtKB-EC"/>
</dbReference>
<dbReference type="STRING" id="1245526.SAMN05216580_0569"/>
<dbReference type="PRINTS" id="PR01439">
    <property type="entry name" value="CELLSNTHASEA"/>
</dbReference>
<dbReference type="CDD" id="cd06421">
    <property type="entry name" value="CESA_CelA_like"/>
    <property type="match status" value="1"/>
</dbReference>
<evidence type="ECO:0000256" key="3">
    <source>
        <dbReference type="ARBA" id="ARBA00006739"/>
    </source>
</evidence>
<dbReference type="GO" id="GO:0035438">
    <property type="term" value="F:cyclic-di-GMP binding"/>
    <property type="evidence" value="ECO:0007669"/>
    <property type="project" value="InterPro"/>
</dbReference>
<evidence type="ECO:0000256" key="5">
    <source>
        <dbReference type="ARBA" id="ARBA00018714"/>
    </source>
</evidence>
<dbReference type="Pfam" id="PF07238">
    <property type="entry name" value="PilZ"/>
    <property type="match status" value="1"/>
</dbReference>
<dbReference type="Pfam" id="PF00535">
    <property type="entry name" value="Glycos_transf_2"/>
    <property type="match status" value="1"/>
</dbReference>
<dbReference type="GO" id="GO:0006011">
    <property type="term" value="P:UDP-alpha-D-glucose metabolic process"/>
    <property type="evidence" value="ECO:0007669"/>
    <property type="project" value="InterPro"/>
</dbReference>
<comment type="cofactor">
    <cofactor evidence="16">
        <name>Mg(2+)</name>
        <dbReference type="ChEBI" id="CHEBI:18420"/>
    </cofactor>
</comment>
<feature type="transmembrane region" description="Helical" evidence="16">
    <location>
        <begin position="665"/>
        <end position="690"/>
    </location>
</feature>
<comment type="subcellular location">
    <subcellularLocation>
        <location evidence="1">Cell inner membrane</location>
        <topology evidence="1">Multi-pass membrane protein</topology>
    </subcellularLocation>
</comment>
<organism evidence="19 20">
    <name type="scientific">Geopseudomonas guangdongensis</name>
    <dbReference type="NCBI Taxonomy" id="1245526"/>
    <lineage>
        <taxon>Bacteria</taxon>
        <taxon>Pseudomonadati</taxon>
        <taxon>Pseudomonadota</taxon>
        <taxon>Gammaproteobacteria</taxon>
        <taxon>Pseudomonadales</taxon>
        <taxon>Pseudomonadaceae</taxon>
        <taxon>Geopseudomonas</taxon>
    </lineage>
</organism>
<protein>
    <recommendedName>
        <fullName evidence="5 16">Cellulose synthase catalytic subunit [UDP-forming]</fullName>
        <ecNumber evidence="4 16">2.4.1.12</ecNumber>
    </recommendedName>
</protein>
<dbReference type="AlphaFoldDB" id="A0A1H2EFM5"/>
<evidence type="ECO:0000256" key="12">
    <source>
        <dbReference type="ARBA" id="ARBA00022916"/>
    </source>
</evidence>
<dbReference type="UniPathway" id="UPA00694"/>
<sequence length="869" mass="97535">MTPTAQPTPAVAPAAGREPGVLPAAPSAALPHSRLWLALAWLLLRLESPAWQALRARQHYWYPHLAGRRPRPADPLRYLLQTLWLMIRRPQPAAAPGQLRRLLARWRQSWHDVLHQRLLPHFALQGPDSEHALGRLSQPLRACLVGALALLAIPLALLAIPLALLGITEPFDWREQLVFVGLLWGLALFMRHWPGRFVTLLIVLISVVVSCRYLWWRYTATLNWHSPLDLTFGLILLAAETYAWLVLMLGYLQTSWPLQRQPAPLPADSSLWPTVDLLIPTYNEDLSVVRPTVYAALGIDWPADKLRIHLLDDGRRESFRQFAAEVGIGYIVRPDNRHAKAGNLNHALQHTDGELVAIFDCDHVPVRSFLQVTAGWFLRDPKLALVQTPHHFFSPDPFERNLGIFRRRPNEGELFYGLVQDGNDLWNAAFFCGSCALLRRTALESVGGFAVETVTEDAHTALRMHRKGWNSAYLRVPQAAGLATESLSAHIAQRIRWARGMAQIFRTDNPLLGRGLSFFQRICYANAMLHFLAGLPRLVFLIAPLAFLLLHAYIIYAPALMIVLYVLPHMIHASLASSRMQGAFRQTFWGEVYETVLAWYIVRPTTMALLSPRHGAFNVTAKGGLMAEDQFDWRTARPYLLLALLNVLGLGFAIWRLYAGPATEVGTVIVSALWVLYNLLIIGAAVAVAAEARQIRRTQRVQVALPAALRLPDGHLYPCQLSDYAMGGVGLDLGEALHLEEGSEVGVVLYQGTREQLFRGEVGRCAGRHLAIRLAPLSLREQIAFVQCTFARADAWLTWRPALGNEYPLRSFFDVLRLGGLGYRRLLEYAPAWLHGVLHPVWLLVGWLFSFVPRTPSAVVIPASRELRP</sequence>
<dbReference type="GO" id="GO:0005886">
    <property type="term" value="C:plasma membrane"/>
    <property type="evidence" value="ECO:0007669"/>
    <property type="project" value="UniProtKB-SubCell"/>
</dbReference>
<accession>A0A1H2EFM5</accession>
<dbReference type="InterPro" id="IPR050321">
    <property type="entry name" value="Glycosyltr_2/OpgH_subfam"/>
</dbReference>
<dbReference type="InterPro" id="IPR003919">
    <property type="entry name" value="Cell_synth_A"/>
</dbReference>
<dbReference type="PANTHER" id="PTHR43867:SF2">
    <property type="entry name" value="CELLULOSE SYNTHASE CATALYTIC SUBUNIT A [UDP-FORMING]"/>
    <property type="match status" value="1"/>
</dbReference>
<feature type="transmembrane region" description="Helical" evidence="16">
    <location>
        <begin position="230"/>
        <end position="252"/>
    </location>
</feature>
<dbReference type="Proteomes" id="UP000243063">
    <property type="component" value="Chromosome I"/>
</dbReference>
<dbReference type="InterPro" id="IPR009875">
    <property type="entry name" value="PilZ_domain"/>
</dbReference>
<dbReference type="EC" id="2.4.1.12" evidence="4 16"/>
<evidence type="ECO:0000256" key="9">
    <source>
        <dbReference type="ARBA" id="ARBA00022676"/>
    </source>
</evidence>
<dbReference type="InterPro" id="IPR029044">
    <property type="entry name" value="Nucleotide-diphossugar_trans"/>
</dbReference>
<keyword evidence="20" id="KW-1185">Reference proteome</keyword>
<keyword evidence="14 16" id="KW-0472">Membrane</keyword>
<dbReference type="NCBIfam" id="NF008558">
    <property type="entry name" value="PRK11498.1"/>
    <property type="match status" value="1"/>
</dbReference>
<evidence type="ECO:0000256" key="2">
    <source>
        <dbReference type="ARBA" id="ARBA00005186"/>
    </source>
</evidence>
<evidence type="ECO:0000256" key="15">
    <source>
        <dbReference type="ARBA" id="ARBA00048682"/>
    </source>
</evidence>
<evidence type="ECO:0000256" key="10">
    <source>
        <dbReference type="ARBA" id="ARBA00022679"/>
    </source>
</evidence>
<dbReference type="RefSeq" id="WP_090211965.1">
    <property type="nucleotide sequence ID" value="NZ_LT629780.1"/>
</dbReference>
<keyword evidence="12 16" id="KW-0135">Cellulose biosynthesis</keyword>
<keyword evidence="13 16" id="KW-1133">Transmembrane helix</keyword>
<reference evidence="20" key="1">
    <citation type="submission" date="2016-10" db="EMBL/GenBank/DDBJ databases">
        <authorList>
            <person name="Varghese N."/>
            <person name="Submissions S."/>
        </authorList>
    </citation>
    <scope>NUCLEOTIDE SEQUENCE [LARGE SCALE GENOMIC DNA]</scope>
    <source>
        <strain evidence="20">CCTCC 2012022</strain>
    </source>
</reference>
<keyword evidence="7 16" id="KW-0997">Cell inner membrane</keyword>
<dbReference type="Gene3D" id="3.90.550.10">
    <property type="entry name" value="Spore Coat Polysaccharide Biosynthesis Protein SpsA, Chain A"/>
    <property type="match status" value="1"/>
</dbReference>
<dbReference type="OrthoDB" id="9806824at2"/>
<evidence type="ECO:0000256" key="7">
    <source>
        <dbReference type="ARBA" id="ARBA00022519"/>
    </source>
</evidence>
<feature type="transmembrane region" description="Helical" evidence="16">
    <location>
        <begin position="639"/>
        <end position="659"/>
    </location>
</feature>
<evidence type="ECO:0000259" key="17">
    <source>
        <dbReference type="Pfam" id="PF00535"/>
    </source>
</evidence>
<feature type="transmembrane region" description="Helical" evidence="16">
    <location>
        <begin position="142"/>
        <end position="167"/>
    </location>
</feature>
<dbReference type="NCBIfam" id="TIGR03030">
    <property type="entry name" value="CelA"/>
    <property type="match status" value="1"/>
</dbReference>
<dbReference type="PANTHER" id="PTHR43867">
    <property type="entry name" value="CELLULOSE SYNTHASE CATALYTIC SUBUNIT A [UDP-FORMING]"/>
    <property type="match status" value="1"/>
</dbReference>
<keyword evidence="8 16" id="KW-0973">c-di-GMP</keyword>
<evidence type="ECO:0000313" key="20">
    <source>
        <dbReference type="Proteomes" id="UP000243063"/>
    </source>
</evidence>
<comment type="pathway">
    <text evidence="2 16">Glycan metabolism; bacterial cellulose biosynthesis.</text>
</comment>
<evidence type="ECO:0000256" key="16">
    <source>
        <dbReference type="RuleBase" id="RU365020"/>
    </source>
</evidence>
<gene>
    <name evidence="19" type="ORF">SAMN05216580_0569</name>
</gene>
<keyword evidence="9 16" id="KW-0328">Glycosyltransferase</keyword>
<feature type="transmembrane region" description="Helical" evidence="16">
    <location>
        <begin position="197"/>
        <end position="218"/>
    </location>
</feature>
<dbReference type="FunFam" id="3.90.550.10:FF:000061">
    <property type="entry name" value="Cellulose synthase catalytic subunit [UDP-forming]"/>
    <property type="match status" value="1"/>
</dbReference>
<proteinExistence type="inferred from homology"/>
<dbReference type="Gene3D" id="2.40.10.220">
    <property type="entry name" value="predicted glycosyltransferase like domains"/>
    <property type="match status" value="1"/>
</dbReference>
<evidence type="ECO:0000256" key="1">
    <source>
        <dbReference type="ARBA" id="ARBA00004429"/>
    </source>
</evidence>
<feature type="transmembrane region" description="Helical" evidence="16">
    <location>
        <begin position="524"/>
        <end position="547"/>
    </location>
</feature>
<evidence type="ECO:0000256" key="8">
    <source>
        <dbReference type="ARBA" id="ARBA00022636"/>
    </source>
</evidence>
<dbReference type="GO" id="GO:0030244">
    <property type="term" value="P:cellulose biosynthetic process"/>
    <property type="evidence" value="ECO:0007669"/>
    <property type="project" value="UniProtKB-KW"/>
</dbReference>
<keyword evidence="11 16" id="KW-0812">Transmembrane</keyword>
<comment type="similarity">
    <text evidence="3">Belongs to the glycosyltransferase 2 family.</text>
</comment>
<keyword evidence="10 16" id="KW-0808">Transferase</keyword>
<dbReference type="SUPFAM" id="SSF53448">
    <property type="entry name" value="Nucleotide-diphospho-sugar transferases"/>
    <property type="match status" value="1"/>
</dbReference>
<comment type="catalytic activity">
    <reaction evidence="15 16">
        <text>[(1-&gt;4)-beta-D-glucosyl](n) + UDP-alpha-D-glucose = [(1-&gt;4)-beta-D-glucosyl](n+1) + UDP + H(+)</text>
        <dbReference type="Rhea" id="RHEA:19929"/>
        <dbReference type="Rhea" id="RHEA-COMP:10033"/>
        <dbReference type="Rhea" id="RHEA-COMP:10034"/>
        <dbReference type="ChEBI" id="CHEBI:15378"/>
        <dbReference type="ChEBI" id="CHEBI:18246"/>
        <dbReference type="ChEBI" id="CHEBI:58223"/>
        <dbReference type="ChEBI" id="CHEBI:58885"/>
        <dbReference type="EC" id="2.4.1.12"/>
    </reaction>
</comment>
<dbReference type="EMBL" id="LT629780">
    <property type="protein sequence ID" value="SDT93936.1"/>
    <property type="molecule type" value="Genomic_DNA"/>
</dbReference>
<feature type="transmembrane region" description="Helical" evidence="16">
    <location>
        <begin position="553"/>
        <end position="571"/>
    </location>
</feature>
<feature type="transmembrane region" description="Helical" evidence="16">
    <location>
        <begin position="173"/>
        <end position="190"/>
    </location>
</feature>